<dbReference type="InterPro" id="IPR036318">
    <property type="entry name" value="FAD-bd_PCMH-like_sf"/>
</dbReference>
<comment type="similarity">
    <text evidence="2">Belongs to the oxygen-dependent FAD-linked oxidoreductase family.</text>
</comment>
<dbReference type="EMBL" id="JAGYWB010000019">
    <property type="protein sequence ID" value="KAI0488734.1"/>
    <property type="molecule type" value="Genomic_DNA"/>
</dbReference>
<accession>A0A8T3A2A2</accession>
<dbReference type="InterPro" id="IPR016166">
    <property type="entry name" value="FAD-bd_PCMH"/>
</dbReference>
<dbReference type="Gene3D" id="3.30.43.10">
    <property type="entry name" value="Uridine Diphospho-n-acetylenolpyruvylglucosamine Reductase, domain 2"/>
    <property type="match status" value="1"/>
</dbReference>
<feature type="signal peptide" evidence="7">
    <location>
        <begin position="1"/>
        <end position="19"/>
    </location>
</feature>
<dbReference type="InterPro" id="IPR006094">
    <property type="entry name" value="Oxid_FAD_bind_N"/>
</dbReference>
<evidence type="ECO:0000256" key="3">
    <source>
        <dbReference type="ARBA" id="ARBA00022630"/>
    </source>
</evidence>
<feature type="domain" description="FAD-binding PCMH-type" evidence="8">
    <location>
        <begin position="65"/>
        <end position="244"/>
    </location>
</feature>
<dbReference type="Pfam" id="PF08031">
    <property type="entry name" value="BBE"/>
    <property type="match status" value="1"/>
</dbReference>
<dbReference type="PROSITE" id="PS51387">
    <property type="entry name" value="FAD_PCMH"/>
    <property type="match status" value="1"/>
</dbReference>
<dbReference type="AlphaFoldDB" id="A0A8T3A2A2"/>
<keyword evidence="5" id="KW-0274">FAD</keyword>
<proteinExistence type="inferred from homology"/>
<keyword evidence="10" id="KW-1185">Reference proteome</keyword>
<reference evidence="9" key="1">
    <citation type="journal article" date="2022" name="Front. Genet.">
        <title>Chromosome-Scale Assembly of the Dendrobium nobile Genome Provides Insights Into the Molecular Mechanism of the Biosynthesis of the Medicinal Active Ingredient of Dendrobium.</title>
        <authorList>
            <person name="Xu Q."/>
            <person name="Niu S.-C."/>
            <person name="Li K.-L."/>
            <person name="Zheng P.-J."/>
            <person name="Zhang X.-J."/>
            <person name="Jia Y."/>
            <person name="Liu Y."/>
            <person name="Niu Y.-X."/>
            <person name="Yu L.-H."/>
            <person name="Chen D.-F."/>
            <person name="Zhang G.-Q."/>
        </authorList>
    </citation>
    <scope>NUCLEOTIDE SEQUENCE</scope>
    <source>
        <tissue evidence="9">Leaf</tissue>
    </source>
</reference>
<dbReference type="SUPFAM" id="SSF56176">
    <property type="entry name" value="FAD-binding/transporter-associated domain-like"/>
    <property type="match status" value="1"/>
</dbReference>
<organism evidence="9 10">
    <name type="scientific">Dendrobium nobile</name>
    <name type="common">Orchid</name>
    <dbReference type="NCBI Taxonomy" id="94219"/>
    <lineage>
        <taxon>Eukaryota</taxon>
        <taxon>Viridiplantae</taxon>
        <taxon>Streptophyta</taxon>
        <taxon>Embryophyta</taxon>
        <taxon>Tracheophyta</taxon>
        <taxon>Spermatophyta</taxon>
        <taxon>Magnoliopsida</taxon>
        <taxon>Liliopsida</taxon>
        <taxon>Asparagales</taxon>
        <taxon>Orchidaceae</taxon>
        <taxon>Epidendroideae</taxon>
        <taxon>Malaxideae</taxon>
        <taxon>Dendrobiinae</taxon>
        <taxon>Dendrobium</taxon>
    </lineage>
</organism>
<dbReference type="Gene3D" id="3.30.465.10">
    <property type="match status" value="1"/>
</dbReference>
<dbReference type="OrthoDB" id="407275at2759"/>
<comment type="caution">
    <text evidence="9">The sequence shown here is derived from an EMBL/GenBank/DDBJ whole genome shotgun (WGS) entry which is preliminary data.</text>
</comment>
<feature type="chain" id="PRO_5035734251" description="FAD-binding PCMH-type domain-containing protein" evidence="7">
    <location>
        <begin position="20"/>
        <end position="535"/>
    </location>
</feature>
<evidence type="ECO:0000256" key="7">
    <source>
        <dbReference type="SAM" id="SignalP"/>
    </source>
</evidence>
<evidence type="ECO:0000313" key="10">
    <source>
        <dbReference type="Proteomes" id="UP000829196"/>
    </source>
</evidence>
<comment type="cofactor">
    <cofactor evidence="1">
        <name>FAD</name>
        <dbReference type="ChEBI" id="CHEBI:57692"/>
    </cofactor>
</comment>
<gene>
    <name evidence="9" type="ORF">KFK09_028573</name>
</gene>
<evidence type="ECO:0000313" key="9">
    <source>
        <dbReference type="EMBL" id="KAI0488734.1"/>
    </source>
</evidence>
<dbReference type="PANTHER" id="PTHR32448">
    <property type="entry name" value="OS08G0158400 PROTEIN"/>
    <property type="match status" value="1"/>
</dbReference>
<dbReference type="Gene3D" id="3.40.462.20">
    <property type="match status" value="1"/>
</dbReference>
<dbReference type="InterPro" id="IPR012951">
    <property type="entry name" value="BBE"/>
</dbReference>
<dbReference type="Proteomes" id="UP000829196">
    <property type="component" value="Unassembled WGS sequence"/>
</dbReference>
<keyword evidence="3" id="KW-0285">Flavoprotein</keyword>
<protein>
    <recommendedName>
        <fullName evidence="8">FAD-binding PCMH-type domain-containing protein</fullName>
    </recommendedName>
</protein>
<evidence type="ECO:0000256" key="4">
    <source>
        <dbReference type="ARBA" id="ARBA00022729"/>
    </source>
</evidence>
<keyword evidence="4 7" id="KW-0732">Signal</keyword>
<dbReference type="InterPro" id="IPR016167">
    <property type="entry name" value="FAD-bd_PCMH_sub1"/>
</dbReference>
<dbReference type="GO" id="GO:0016491">
    <property type="term" value="F:oxidoreductase activity"/>
    <property type="evidence" value="ECO:0007669"/>
    <property type="project" value="InterPro"/>
</dbReference>
<evidence type="ECO:0000256" key="5">
    <source>
        <dbReference type="ARBA" id="ARBA00022827"/>
    </source>
</evidence>
<keyword evidence="6" id="KW-0325">Glycoprotein</keyword>
<evidence type="ECO:0000256" key="2">
    <source>
        <dbReference type="ARBA" id="ARBA00005466"/>
    </source>
</evidence>
<name>A0A8T3A2A2_DENNO</name>
<sequence length="535" mass="59438">MVPLLLILSSSLLISPTSSAPVHSFIQCFTNQTNSPNLLYLPNTSYFNSVLLSSVQNQRFLLSPSSTKPSLIVSATSASHVQATIICARASSLRLRTRSGGHDYEGMSYSAFKGPNSTPFITLDISALRSVSIDTSLKIAWVQAGATLGELYYAIAQNTKTLAFPAGLCSTVGVGGHLSGGGIGSLTRKYGASVDNIVDAWLVDVNGRLLNRKTMGEDLFWALRGAGSAGYGVIIAFKVNLVAVPPKVTTFNVDKTLRQNATKVVARWQELAHQFDVNLYIRVIAQADTDADGSKTIQVTFNSLYLGRKEELLPLAQQSFPELGLKATDCIEMSWIESILFLYSGARVPPEMLLDRNPEFNSSFKAASDFVKHPIAESGLEEIWKFMMEAKDEPLVLILDPMGGRMSEIKEEAVAFPHRNGNIYNVQYFLRWFETEEGVTEKHLEWMRKLQRFMAPYVSSKPRAAYYNYKDIDLGRNVEGKETSYLAARIWGAKYFKGNFRRLAKVKGRVDPENFFWNEQSIPVLQGFGSLRELL</sequence>
<evidence type="ECO:0000256" key="1">
    <source>
        <dbReference type="ARBA" id="ARBA00001974"/>
    </source>
</evidence>
<dbReference type="Pfam" id="PF01565">
    <property type="entry name" value="FAD_binding_4"/>
    <property type="match status" value="1"/>
</dbReference>
<evidence type="ECO:0000256" key="6">
    <source>
        <dbReference type="ARBA" id="ARBA00023180"/>
    </source>
</evidence>
<dbReference type="InterPro" id="IPR016169">
    <property type="entry name" value="FAD-bd_PCMH_sub2"/>
</dbReference>
<evidence type="ECO:0000259" key="8">
    <source>
        <dbReference type="PROSITE" id="PS51387"/>
    </source>
</evidence>
<dbReference type="SMR" id="A0A8T3A2A2"/>
<dbReference type="GO" id="GO:0071949">
    <property type="term" value="F:FAD binding"/>
    <property type="evidence" value="ECO:0007669"/>
    <property type="project" value="InterPro"/>
</dbReference>